<evidence type="ECO:0000313" key="2">
    <source>
        <dbReference type="Proteomes" id="UP000286415"/>
    </source>
</evidence>
<comment type="caution">
    <text evidence="1">The sequence shown here is derived from an EMBL/GenBank/DDBJ whole genome shotgun (WGS) entry which is preliminary data.</text>
</comment>
<organism evidence="1 2">
    <name type="scientific">Clonorchis sinensis</name>
    <name type="common">Chinese liver fluke</name>
    <dbReference type="NCBI Taxonomy" id="79923"/>
    <lineage>
        <taxon>Eukaryota</taxon>
        <taxon>Metazoa</taxon>
        <taxon>Spiralia</taxon>
        <taxon>Lophotrochozoa</taxon>
        <taxon>Platyhelminthes</taxon>
        <taxon>Trematoda</taxon>
        <taxon>Digenea</taxon>
        <taxon>Opisthorchiida</taxon>
        <taxon>Opisthorchiata</taxon>
        <taxon>Opisthorchiidae</taxon>
        <taxon>Clonorchis</taxon>
    </lineage>
</organism>
<sequence length="484" mass="53911">MSQFHCSNRPSHTTTQSMIYTHQCQASAVQEQEQLVLLASDDQPGMRNSVSVSRTTSSIAQWVAEVHRLSHHRLAISTISSGHLIVSALSRLGQPGSIPALVLPSGGMTVRHRKGATAEQFRFVLNVSEKSDRCLKMFKEAQMTDLSIHIARKDHSVIFRTYGTMRWLSLSAVAPFRCLTAMPPEGSARAGILPGCPSLDRGSREAQVGFEPWTFRSLNPRSNHRAISPSVTVNRWAIRSGREGQHRYFHEYGHAGRIGDTSYSLHTSITDNRTTLPRDRLALGLLMVRGHAALGLLAPPWPSWHSCILWDEVPVNVTHGSIATLKTDHHIKLYCEENNKRGWGRDVELAYYNHSEAPASPTPPDIRSGNPCLAASPTIHSGDFAVPPSGRRVATTVPKLSVIFFMSLCQIKGWSPLTSRHSEFGTRNSTLFGKQWFGMRNPWSNQRSFWCWMHSSMQVLVAQPKTRFQPFTVGISRSPPPEGE</sequence>
<proteinExistence type="predicted"/>
<name>A0A3R7F133_CLOSI</name>
<evidence type="ECO:0000313" key="1">
    <source>
        <dbReference type="EMBL" id="KAG5453153.1"/>
    </source>
</evidence>
<dbReference type="Proteomes" id="UP000286415">
    <property type="component" value="Unassembled WGS sequence"/>
</dbReference>
<gene>
    <name evidence="1" type="ORF">CSKR_106980</name>
</gene>
<dbReference type="AlphaFoldDB" id="A0A3R7F133"/>
<accession>A0A3R7F133</accession>
<reference evidence="1 2" key="1">
    <citation type="journal article" date="2018" name="Biotechnol. Adv.">
        <title>Improved genomic resources and new bioinformatic workflow for the carcinogenic parasite Clonorchis sinensis: Biotechnological implications.</title>
        <authorList>
            <person name="Wang D."/>
            <person name="Korhonen P.K."/>
            <person name="Gasser R.B."/>
            <person name="Young N.D."/>
        </authorList>
    </citation>
    <scope>NUCLEOTIDE SEQUENCE [LARGE SCALE GENOMIC DNA]</scope>
    <source>
        <strain evidence="1">Cs-k2</strain>
    </source>
</reference>
<protein>
    <submittedName>
        <fullName evidence="1">Uncharacterized protein</fullName>
    </submittedName>
</protein>
<reference evidence="1 2" key="2">
    <citation type="journal article" date="2021" name="Genomics">
        <title>High-quality reference genome for Clonorchis sinensis.</title>
        <authorList>
            <person name="Young N.D."/>
            <person name="Stroehlein A.J."/>
            <person name="Kinkar L."/>
            <person name="Wang T."/>
            <person name="Sohn W.M."/>
            <person name="Chang B.C.H."/>
            <person name="Kaur P."/>
            <person name="Weisz D."/>
            <person name="Dudchenko O."/>
            <person name="Aiden E.L."/>
            <person name="Korhonen P.K."/>
            <person name="Gasser R.B."/>
        </authorList>
    </citation>
    <scope>NUCLEOTIDE SEQUENCE [LARGE SCALE GENOMIC DNA]</scope>
    <source>
        <strain evidence="1">Cs-k2</strain>
    </source>
</reference>
<keyword evidence="2" id="KW-1185">Reference proteome</keyword>
<dbReference type="EMBL" id="NIRI02000013">
    <property type="protein sequence ID" value="KAG5453153.1"/>
    <property type="molecule type" value="Genomic_DNA"/>
</dbReference>
<dbReference type="InParanoid" id="A0A3R7F133"/>